<gene>
    <name evidence="4" type="ORF">GCM10023332_03730</name>
</gene>
<dbReference type="Pfam" id="PF03703">
    <property type="entry name" value="bPH_2"/>
    <property type="match status" value="1"/>
</dbReference>
<dbReference type="PANTHER" id="PTHR34473">
    <property type="entry name" value="UPF0699 TRANSMEMBRANE PROTEIN YDBS"/>
    <property type="match status" value="1"/>
</dbReference>
<feature type="region of interest" description="Disordered" evidence="1">
    <location>
        <begin position="1"/>
        <end position="21"/>
    </location>
</feature>
<dbReference type="Proteomes" id="UP001501323">
    <property type="component" value="Unassembled WGS sequence"/>
</dbReference>
<evidence type="ECO:0000259" key="3">
    <source>
        <dbReference type="Pfam" id="PF03703"/>
    </source>
</evidence>
<dbReference type="EMBL" id="BAABJY010000001">
    <property type="protein sequence ID" value="GAA4855363.1"/>
    <property type="molecule type" value="Genomic_DNA"/>
</dbReference>
<proteinExistence type="predicted"/>
<dbReference type="RefSeq" id="WP_345293799.1">
    <property type="nucleotide sequence ID" value="NZ_BAABJY010000001.1"/>
</dbReference>
<dbReference type="PANTHER" id="PTHR34473:SF3">
    <property type="entry name" value="TRANSMEMBRANE PROTEIN-RELATED"/>
    <property type="match status" value="1"/>
</dbReference>
<evidence type="ECO:0000256" key="2">
    <source>
        <dbReference type="SAM" id="Phobius"/>
    </source>
</evidence>
<keyword evidence="2" id="KW-1133">Transmembrane helix</keyword>
<evidence type="ECO:0000256" key="1">
    <source>
        <dbReference type="SAM" id="MobiDB-lite"/>
    </source>
</evidence>
<dbReference type="InterPro" id="IPR005182">
    <property type="entry name" value="YdbS-like_PH"/>
</dbReference>
<feature type="transmembrane region" description="Helical" evidence="2">
    <location>
        <begin position="67"/>
        <end position="86"/>
    </location>
</feature>
<organism evidence="4 5">
    <name type="scientific">Luteimonas vadosa</name>
    <dbReference type="NCBI Taxonomy" id="1165507"/>
    <lineage>
        <taxon>Bacteria</taxon>
        <taxon>Pseudomonadati</taxon>
        <taxon>Pseudomonadota</taxon>
        <taxon>Gammaproteobacteria</taxon>
        <taxon>Lysobacterales</taxon>
        <taxon>Lysobacteraceae</taxon>
        <taxon>Luteimonas</taxon>
    </lineage>
</organism>
<keyword evidence="2" id="KW-0812">Transmembrane</keyword>
<feature type="domain" description="YdbS-like PH" evidence="3">
    <location>
        <begin position="89"/>
        <end position="168"/>
    </location>
</feature>
<evidence type="ECO:0000313" key="4">
    <source>
        <dbReference type="EMBL" id="GAA4855363.1"/>
    </source>
</evidence>
<feature type="compositionally biased region" description="Pro residues" evidence="1">
    <location>
        <begin position="1"/>
        <end position="13"/>
    </location>
</feature>
<sequence length="180" mass="20024">MTAPEPRPAPHDTPPARATVWDGTGWQPLPTRARTLFVLGNLAGFGLPAVLALIPIGLFAPWDALKLPLSVASLLVLPTLGVWLALKQYRYTGWRLDAQGFSLRRGRMWRLETQVPISRVQHLDLKRGPLERYFRLATLVIHTAGTRHSAVNVAGLDVDDAERLRDTLGRQIDDDDHADD</sequence>
<accession>A0ABP9DQK1</accession>
<evidence type="ECO:0000313" key="5">
    <source>
        <dbReference type="Proteomes" id="UP001501323"/>
    </source>
</evidence>
<protein>
    <submittedName>
        <fullName evidence="4">PH domain-containing protein</fullName>
    </submittedName>
</protein>
<feature type="transmembrane region" description="Helical" evidence="2">
    <location>
        <begin position="36"/>
        <end position="61"/>
    </location>
</feature>
<keyword evidence="5" id="KW-1185">Reference proteome</keyword>
<reference evidence="5" key="1">
    <citation type="journal article" date="2019" name="Int. J. Syst. Evol. Microbiol.">
        <title>The Global Catalogue of Microorganisms (GCM) 10K type strain sequencing project: providing services to taxonomists for standard genome sequencing and annotation.</title>
        <authorList>
            <consortium name="The Broad Institute Genomics Platform"/>
            <consortium name="The Broad Institute Genome Sequencing Center for Infectious Disease"/>
            <person name="Wu L."/>
            <person name="Ma J."/>
        </authorList>
    </citation>
    <scope>NUCLEOTIDE SEQUENCE [LARGE SCALE GENOMIC DNA]</scope>
    <source>
        <strain evidence="5">JCM 18392</strain>
    </source>
</reference>
<name>A0ABP9DQK1_9GAMM</name>
<keyword evidence="2" id="KW-0472">Membrane</keyword>
<comment type="caution">
    <text evidence="4">The sequence shown here is derived from an EMBL/GenBank/DDBJ whole genome shotgun (WGS) entry which is preliminary data.</text>
</comment>